<dbReference type="OrthoDB" id="1440501at2"/>
<evidence type="ECO:0000313" key="3">
    <source>
        <dbReference type="EMBL" id="MUV02113.1"/>
    </source>
</evidence>
<keyword evidence="2" id="KW-0732">Signal</keyword>
<proteinExistence type="predicted"/>
<feature type="signal peptide" evidence="2">
    <location>
        <begin position="1"/>
        <end position="23"/>
    </location>
</feature>
<gene>
    <name evidence="3" type="ORF">GN157_00175</name>
</gene>
<feature type="region of interest" description="Disordered" evidence="1">
    <location>
        <begin position="200"/>
        <end position="219"/>
    </location>
</feature>
<dbReference type="EMBL" id="WOWP01000001">
    <property type="protein sequence ID" value="MUV02113.1"/>
    <property type="molecule type" value="Genomic_DNA"/>
</dbReference>
<protein>
    <recommendedName>
        <fullName evidence="5">Lipoprotein</fullName>
    </recommendedName>
</protein>
<organism evidence="3 4">
    <name type="scientific">Flavobacterium rakeshii</name>
    <dbReference type="NCBI Taxonomy" id="1038845"/>
    <lineage>
        <taxon>Bacteria</taxon>
        <taxon>Pseudomonadati</taxon>
        <taxon>Bacteroidota</taxon>
        <taxon>Flavobacteriia</taxon>
        <taxon>Flavobacteriales</taxon>
        <taxon>Flavobacteriaceae</taxon>
        <taxon>Flavobacterium</taxon>
    </lineage>
</organism>
<reference evidence="3 4" key="1">
    <citation type="submission" date="2019-12" db="EMBL/GenBank/DDBJ databases">
        <authorList>
            <person name="Sun J.-Q."/>
        </authorList>
    </citation>
    <scope>NUCLEOTIDE SEQUENCE [LARGE SCALE GENOMIC DNA]</scope>
    <source>
        <strain evidence="3 4">JCM 17928</strain>
    </source>
</reference>
<evidence type="ECO:0000256" key="2">
    <source>
        <dbReference type="SAM" id="SignalP"/>
    </source>
</evidence>
<sequence>MKKNIFIKSAIIVCTAILFGSCASPKFSNLIRGKYKYKPLDEKTSNIVSVNVGVLPLPKPSQKKEEKPVYLTDLRDSLPHVYMKLLSEKEKDPKKFIDLLKLPISDSEKEDNPTKLETDFTTFQIRFVFSNTKQYYKHKDFMHPNTRLEFLDTSLKITQGPAFIYSVDKMENEFEEIDFGTAQRTQDVKFNSKLTGTAGAGTNNTYIEGNNSNTDLDRSTTNVKNVYDENGNLLGSIGRNGTINKSKSSTNENTASQNANLGAEASLEYVNGVTINEAVAVKLKRLKTGFSLDPKKLVISQRGRPMGDISDNIYVTATLKLDNNNDQQMNYVQDTDIHNFNKLFNKTLFKPASEIEVNERTISYIKNSSANNIIMNVQYAGAIRAVETKAIRIKSSNNALEYDDKVTFYWFDKKAANTITINKNEFTKKEYEIIAKDNYNVSYTLYIELNEKSSKSVRLLSGENPFAFLNWIQKVLLNPAIKNLQSDNFNLFFVNDKDEIIDVVKKTVDDKDIKRLKSIDIKSIKLNVVN</sequence>
<name>A0A6N8H854_9FLAO</name>
<dbReference type="PROSITE" id="PS51257">
    <property type="entry name" value="PROKAR_LIPOPROTEIN"/>
    <property type="match status" value="1"/>
</dbReference>
<dbReference type="RefSeq" id="WP_157481064.1">
    <property type="nucleotide sequence ID" value="NZ_WOWP01000001.1"/>
</dbReference>
<feature type="compositionally biased region" description="Polar residues" evidence="1">
    <location>
        <begin position="206"/>
        <end position="219"/>
    </location>
</feature>
<keyword evidence="4" id="KW-1185">Reference proteome</keyword>
<accession>A0A6N8H854</accession>
<evidence type="ECO:0000256" key="1">
    <source>
        <dbReference type="SAM" id="MobiDB-lite"/>
    </source>
</evidence>
<dbReference type="AlphaFoldDB" id="A0A6N8H854"/>
<feature type="chain" id="PRO_5026909976" description="Lipoprotein" evidence="2">
    <location>
        <begin position="24"/>
        <end position="530"/>
    </location>
</feature>
<evidence type="ECO:0008006" key="5">
    <source>
        <dbReference type="Google" id="ProtNLM"/>
    </source>
</evidence>
<evidence type="ECO:0000313" key="4">
    <source>
        <dbReference type="Proteomes" id="UP000433945"/>
    </source>
</evidence>
<dbReference type="Proteomes" id="UP000433945">
    <property type="component" value="Unassembled WGS sequence"/>
</dbReference>
<comment type="caution">
    <text evidence="3">The sequence shown here is derived from an EMBL/GenBank/DDBJ whole genome shotgun (WGS) entry which is preliminary data.</text>
</comment>